<feature type="non-terminal residue" evidence="2">
    <location>
        <position position="55"/>
    </location>
</feature>
<comment type="caution">
    <text evidence="2">The sequence shown here is derived from an EMBL/GenBank/DDBJ whole genome shotgun (WGS) entry which is preliminary data.</text>
</comment>
<feature type="region of interest" description="Disordered" evidence="1">
    <location>
        <begin position="1"/>
        <end position="22"/>
    </location>
</feature>
<dbReference type="AlphaFoldDB" id="A0A0F8W094"/>
<dbReference type="EMBL" id="LAZR01068214">
    <property type="protein sequence ID" value="KKK50057.1"/>
    <property type="molecule type" value="Genomic_DNA"/>
</dbReference>
<reference evidence="2" key="1">
    <citation type="journal article" date="2015" name="Nature">
        <title>Complex archaea that bridge the gap between prokaryotes and eukaryotes.</title>
        <authorList>
            <person name="Spang A."/>
            <person name="Saw J.H."/>
            <person name="Jorgensen S.L."/>
            <person name="Zaremba-Niedzwiedzka K."/>
            <person name="Martijn J."/>
            <person name="Lind A.E."/>
            <person name="van Eijk R."/>
            <person name="Schleper C."/>
            <person name="Guy L."/>
            <person name="Ettema T.J."/>
        </authorList>
    </citation>
    <scope>NUCLEOTIDE SEQUENCE</scope>
</reference>
<gene>
    <name evidence="2" type="ORF">LCGC14_3128840</name>
</gene>
<organism evidence="2">
    <name type="scientific">marine sediment metagenome</name>
    <dbReference type="NCBI Taxonomy" id="412755"/>
    <lineage>
        <taxon>unclassified sequences</taxon>
        <taxon>metagenomes</taxon>
        <taxon>ecological metagenomes</taxon>
    </lineage>
</organism>
<proteinExistence type="predicted"/>
<sequence>MLASNINDASSNNNSLLRSGSPVLGKVPDEVLDAVGVLDSVTVSTGVSAAETAST</sequence>
<evidence type="ECO:0000256" key="1">
    <source>
        <dbReference type="SAM" id="MobiDB-lite"/>
    </source>
</evidence>
<name>A0A0F8W094_9ZZZZ</name>
<protein>
    <submittedName>
        <fullName evidence="2">Uncharacterized protein</fullName>
    </submittedName>
</protein>
<accession>A0A0F8W094</accession>
<feature type="compositionally biased region" description="Low complexity" evidence="1">
    <location>
        <begin position="1"/>
        <end position="19"/>
    </location>
</feature>
<evidence type="ECO:0000313" key="2">
    <source>
        <dbReference type="EMBL" id="KKK50057.1"/>
    </source>
</evidence>